<comment type="caution">
    <text evidence="7">The sequence shown here is derived from an EMBL/GenBank/DDBJ whole genome shotgun (WGS) entry which is preliminary data.</text>
</comment>
<name>A0A7J6VV05_THATH</name>
<evidence type="ECO:0000256" key="4">
    <source>
        <dbReference type="SAM" id="MobiDB-lite"/>
    </source>
</evidence>
<reference evidence="7 8" key="1">
    <citation type="submission" date="2020-06" db="EMBL/GenBank/DDBJ databases">
        <title>Transcriptomic and genomic resources for Thalictrum thalictroides and T. hernandezii: Facilitating candidate gene discovery in an emerging model plant lineage.</title>
        <authorList>
            <person name="Arias T."/>
            <person name="Riano-Pachon D.M."/>
            <person name="Di Stilio V.S."/>
        </authorList>
    </citation>
    <scope>NUCLEOTIDE SEQUENCE [LARGE SCALE GENOMIC DNA]</scope>
    <source>
        <strain evidence="8">cv. WT478/WT964</strain>
        <tissue evidence="7">Leaves</tissue>
    </source>
</reference>
<gene>
    <name evidence="7" type="ORF">FRX31_022175</name>
</gene>
<dbReference type="SUPFAM" id="SSF49764">
    <property type="entry name" value="HSP20-like chaperones"/>
    <property type="match status" value="1"/>
</dbReference>
<dbReference type="GO" id="GO:0003677">
    <property type="term" value="F:DNA binding"/>
    <property type="evidence" value="ECO:0007669"/>
    <property type="project" value="InterPro"/>
</dbReference>
<dbReference type="Proteomes" id="UP000554482">
    <property type="component" value="Unassembled WGS sequence"/>
</dbReference>
<dbReference type="EMBL" id="JABWDY010027011">
    <property type="protein sequence ID" value="KAF5188242.1"/>
    <property type="molecule type" value="Genomic_DNA"/>
</dbReference>
<dbReference type="GO" id="GO:0006334">
    <property type="term" value="P:nucleosome assembly"/>
    <property type="evidence" value="ECO:0007669"/>
    <property type="project" value="InterPro"/>
</dbReference>
<feature type="domain" description="H15" evidence="6">
    <location>
        <begin position="5"/>
        <end position="75"/>
    </location>
</feature>
<evidence type="ECO:0000259" key="6">
    <source>
        <dbReference type="PROSITE" id="PS51504"/>
    </source>
</evidence>
<dbReference type="PROSITE" id="PS51504">
    <property type="entry name" value="H15"/>
    <property type="match status" value="1"/>
</dbReference>
<dbReference type="Pfam" id="PF00011">
    <property type="entry name" value="HSP20"/>
    <property type="match status" value="1"/>
</dbReference>
<dbReference type="InterPro" id="IPR036390">
    <property type="entry name" value="WH_DNA-bd_sf"/>
</dbReference>
<dbReference type="InterPro" id="IPR031107">
    <property type="entry name" value="Small_HSP"/>
</dbReference>
<keyword evidence="8" id="KW-1185">Reference proteome</keyword>
<evidence type="ECO:0000313" key="7">
    <source>
        <dbReference type="EMBL" id="KAF5188242.1"/>
    </source>
</evidence>
<comment type="similarity">
    <text evidence="2 3">Belongs to the small heat shock protein (HSP20) family.</text>
</comment>
<dbReference type="GO" id="GO:0000786">
    <property type="term" value="C:nucleosome"/>
    <property type="evidence" value="ECO:0007669"/>
    <property type="project" value="InterPro"/>
</dbReference>
<feature type="domain" description="SHSP" evidence="5">
    <location>
        <begin position="145"/>
        <end position="264"/>
    </location>
</feature>
<accession>A0A7J6VV05</accession>
<evidence type="ECO:0000259" key="5">
    <source>
        <dbReference type="PROSITE" id="PS01031"/>
    </source>
</evidence>
<evidence type="ECO:0000256" key="3">
    <source>
        <dbReference type="RuleBase" id="RU003616"/>
    </source>
</evidence>
<feature type="compositionally biased region" description="Low complexity" evidence="4">
    <location>
        <begin position="96"/>
        <end position="118"/>
    </location>
</feature>
<feature type="region of interest" description="Disordered" evidence="4">
    <location>
        <begin position="70"/>
        <end position="118"/>
    </location>
</feature>
<organism evidence="7 8">
    <name type="scientific">Thalictrum thalictroides</name>
    <name type="common">Rue-anemone</name>
    <name type="synonym">Anemone thalictroides</name>
    <dbReference type="NCBI Taxonomy" id="46969"/>
    <lineage>
        <taxon>Eukaryota</taxon>
        <taxon>Viridiplantae</taxon>
        <taxon>Streptophyta</taxon>
        <taxon>Embryophyta</taxon>
        <taxon>Tracheophyta</taxon>
        <taxon>Spermatophyta</taxon>
        <taxon>Magnoliopsida</taxon>
        <taxon>Ranunculales</taxon>
        <taxon>Ranunculaceae</taxon>
        <taxon>Thalictroideae</taxon>
        <taxon>Thalictrum</taxon>
    </lineage>
</organism>
<dbReference type="InterPro" id="IPR008978">
    <property type="entry name" value="HSP20-like_chaperone"/>
</dbReference>
<proteinExistence type="inferred from homology"/>
<dbReference type="Gene3D" id="2.60.40.790">
    <property type="match status" value="1"/>
</dbReference>
<dbReference type="PROSITE" id="PS01031">
    <property type="entry name" value="SHSP"/>
    <property type="match status" value="1"/>
</dbReference>
<dbReference type="PANTHER" id="PTHR11527">
    <property type="entry name" value="HEAT-SHOCK PROTEIN 20 FAMILY MEMBER"/>
    <property type="match status" value="1"/>
</dbReference>
<dbReference type="OrthoDB" id="1431247at2759"/>
<sequence length="264" mass="28865">MRVRYPLPLRELILTAVDALKAKNAPTNRAPISEHIEASYGHVVRINSTLLNVHLKAMLNTGKLILVNNNYLRPPPPPSPSPSSSSETDGSDDAASHPNSEASSSTSTSSSQAAADSMASPIVNENENSTENESFHLLNTDDKSKEKIKGIPTMTVNILESSKDYVLLCDVPGLTKPDMQVTVENGKTLLIQSTGDRKRKREDEERKYIRLEKEVSPKFSRKFLLPTDSNLAAISAKCENGLLTVSVEKLPQQPQAKTFEVAIS</sequence>
<protein>
    <submittedName>
        <fullName evidence="7">17.4 kDa class III heat shock protein</fullName>
    </submittedName>
</protein>
<evidence type="ECO:0000256" key="1">
    <source>
        <dbReference type="ARBA" id="ARBA00023016"/>
    </source>
</evidence>
<dbReference type="InterPro" id="IPR005818">
    <property type="entry name" value="Histone_H1/H5_H15"/>
</dbReference>
<dbReference type="AlphaFoldDB" id="A0A7J6VV05"/>
<dbReference type="SUPFAM" id="SSF46785">
    <property type="entry name" value="Winged helix' DNA-binding domain"/>
    <property type="match status" value="1"/>
</dbReference>
<evidence type="ECO:0000256" key="2">
    <source>
        <dbReference type="PROSITE-ProRule" id="PRU00285"/>
    </source>
</evidence>
<evidence type="ECO:0000313" key="8">
    <source>
        <dbReference type="Proteomes" id="UP000554482"/>
    </source>
</evidence>
<keyword evidence="1 7" id="KW-0346">Stress response</keyword>
<dbReference type="InterPro" id="IPR002068">
    <property type="entry name" value="A-crystallin/Hsp20_dom"/>
</dbReference>